<gene>
    <name evidence="1" type="ORF">Bpfe_020890</name>
</gene>
<dbReference type="Proteomes" id="UP001233172">
    <property type="component" value="Unassembled WGS sequence"/>
</dbReference>
<evidence type="ECO:0000313" key="2">
    <source>
        <dbReference type="Proteomes" id="UP001233172"/>
    </source>
</evidence>
<dbReference type="SUPFAM" id="SSF52540">
    <property type="entry name" value="P-loop containing nucleoside triphosphate hydrolases"/>
    <property type="match status" value="1"/>
</dbReference>
<dbReference type="InterPro" id="IPR027417">
    <property type="entry name" value="P-loop_NTPase"/>
</dbReference>
<reference evidence="1" key="1">
    <citation type="journal article" date="2023" name="PLoS Negl. Trop. Dis.">
        <title>A genome sequence for Biomphalaria pfeifferi, the major vector snail for the human-infecting parasite Schistosoma mansoni.</title>
        <authorList>
            <person name="Bu L."/>
            <person name="Lu L."/>
            <person name="Laidemitt M.R."/>
            <person name="Zhang S.M."/>
            <person name="Mutuku M."/>
            <person name="Mkoji G."/>
            <person name="Steinauer M."/>
            <person name="Loker E.S."/>
        </authorList>
    </citation>
    <scope>NUCLEOTIDE SEQUENCE</scope>
    <source>
        <strain evidence="1">KasaAsao</strain>
    </source>
</reference>
<protein>
    <submittedName>
        <fullName evidence="1">ATP-dependent DNA helicase pfh1</fullName>
    </submittedName>
</protein>
<proteinExistence type="predicted"/>
<dbReference type="CDD" id="cd18809">
    <property type="entry name" value="SF1_C_RecD"/>
    <property type="match status" value="1"/>
</dbReference>
<keyword evidence="1" id="KW-0378">Hydrolase</keyword>
<name>A0AAD8B7X5_BIOPF</name>
<keyword evidence="1" id="KW-0067">ATP-binding</keyword>
<dbReference type="AlphaFoldDB" id="A0AAD8B7X5"/>
<keyword evidence="1" id="KW-0547">Nucleotide-binding</keyword>
<dbReference type="GO" id="GO:0004386">
    <property type="term" value="F:helicase activity"/>
    <property type="evidence" value="ECO:0007669"/>
    <property type="project" value="UniProtKB-KW"/>
</dbReference>
<reference evidence="1" key="2">
    <citation type="submission" date="2023-04" db="EMBL/GenBank/DDBJ databases">
        <authorList>
            <person name="Bu L."/>
            <person name="Lu L."/>
            <person name="Laidemitt M.R."/>
            <person name="Zhang S.M."/>
            <person name="Mutuku M."/>
            <person name="Mkoji G."/>
            <person name="Steinauer M."/>
            <person name="Loker E.S."/>
        </authorList>
    </citation>
    <scope>NUCLEOTIDE SEQUENCE</scope>
    <source>
        <strain evidence="1">KasaAsao</strain>
        <tissue evidence="1">Whole Snail</tissue>
    </source>
</reference>
<evidence type="ECO:0000313" key="1">
    <source>
        <dbReference type="EMBL" id="KAK0049705.1"/>
    </source>
</evidence>
<keyword evidence="2" id="KW-1185">Reference proteome</keyword>
<comment type="caution">
    <text evidence="1">The sequence shown here is derived from an EMBL/GenBank/DDBJ whole genome shotgun (WGS) entry which is preliminary data.</text>
</comment>
<dbReference type="EMBL" id="JASAOG010000123">
    <property type="protein sequence ID" value="KAK0049705.1"/>
    <property type="molecule type" value="Genomic_DNA"/>
</dbReference>
<keyword evidence="1" id="KW-0347">Helicase</keyword>
<organism evidence="1 2">
    <name type="scientific">Biomphalaria pfeifferi</name>
    <name type="common">Bloodfluke planorb</name>
    <name type="synonym">Freshwater snail</name>
    <dbReference type="NCBI Taxonomy" id="112525"/>
    <lineage>
        <taxon>Eukaryota</taxon>
        <taxon>Metazoa</taxon>
        <taxon>Spiralia</taxon>
        <taxon>Lophotrochozoa</taxon>
        <taxon>Mollusca</taxon>
        <taxon>Gastropoda</taxon>
        <taxon>Heterobranchia</taxon>
        <taxon>Euthyneura</taxon>
        <taxon>Panpulmonata</taxon>
        <taxon>Hygrophila</taxon>
        <taxon>Lymnaeoidea</taxon>
        <taxon>Planorbidae</taxon>
        <taxon>Biomphalaria</taxon>
    </lineage>
</organism>
<dbReference type="Gene3D" id="3.40.50.300">
    <property type="entry name" value="P-loop containing nucleotide triphosphate hydrolases"/>
    <property type="match status" value="1"/>
</dbReference>
<sequence length="147" mass="16474">MVSRAFKPSKQSMVMRQQFPLALAEALTVHRSQGATLQGNVVVHIASSSGRRMDRELLYVALFRATAIENIYIVGTFRAPSPPAPTDKKIIDMERLQKESNIVLTLPNIPSLKTNRNEMVVVTWNVQLTAAYVLILIHGSQKKTKFQ</sequence>
<accession>A0AAD8B7X5</accession>